<dbReference type="Pfam" id="PF04214">
    <property type="entry name" value="DUF411"/>
    <property type="match status" value="1"/>
</dbReference>
<comment type="caution">
    <text evidence="2">The sequence shown here is derived from an EMBL/GenBank/DDBJ whole genome shotgun (WGS) entry which is preliminary data.</text>
</comment>
<dbReference type="SUPFAM" id="SSF52833">
    <property type="entry name" value="Thioredoxin-like"/>
    <property type="match status" value="1"/>
</dbReference>
<proteinExistence type="predicted"/>
<organism evidence="2 3">
    <name type="scientific">Vibrio ulleungensis</name>
    <dbReference type="NCBI Taxonomy" id="2807619"/>
    <lineage>
        <taxon>Bacteria</taxon>
        <taxon>Pseudomonadati</taxon>
        <taxon>Pseudomonadota</taxon>
        <taxon>Gammaproteobacteria</taxon>
        <taxon>Vibrionales</taxon>
        <taxon>Vibrionaceae</taxon>
        <taxon>Vibrio</taxon>
    </lineage>
</organism>
<name>A0ABS2HK21_9VIBR</name>
<evidence type="ECO:0000313" key="2">
    <source>
        <dbReference type="EMBL" id="MBM7037404.1"/>
    </source>
</evidence>
<accession>A0ABS2HK21</accession>
<dbReference type="RefSeq" id="WP_205158937.1">
    <property type="nucleotide sequence ID" value="NZ_JAFEUM010000005.1"/>
</dbReference>
<dbReference type="Proteomes" id="UP000809621">
    <property type="component" value="Unassembled WGS sequence"/>
</dbReference>
<dbReference type="InterPro" id="IPR036249">
    <property type="entry name" value="Thioredoxin-like_sf"/>
</dbReference>
<sequence length="146" mass="16245">MKTIKCAIYLCTMIMATNAVANTTVELYKSPSCGCCTEWAEIMEEKGYTVHVHHQNNWNEVKSDFGMPNQLVSCHTAVIDGYMFEGHVPESDIARVLKERPQTLSGLSAPGMPQHSPGMAKPGDEYKDFDVIAFDKDGNMSVFSQY</sequence>
<keyword evidence="1" id="KW-0732">Signal</keyword>
<protein>
    <submittedName>
        <fullName evidence="2">CopG family transcriptional regulator</fullName>
    </submittedName>
</protein>
<feature type="signal peptide" evidence="1">
    <location>
        <begin position="1"/>
        <end position="21"/>
    </location>
</feature>
<gene>
    <name evidence="2" type="ORF">JQC93_13395</name>
</gene>
<evidence type="ECO:0000313" key="3">
    <source>
        <dbReference type="Proteomes" id="UP000809621"/>
    </source>
</evidence>
<dbReference type="EMBL" id="JAFEUM010000005">
    <property type="protein sequence ID" value="MBM7037404.1"/>
    <property type="molecule type" value="Genomic_DNA"/>
</dbReference>
<reference evidence="2 3" key="1">
    <citation type="submission" date="2021-02" db="EMBL/GenBank/DDBJ databases">
        <authorList>
            <person name="Park J.-S."/>
        </authorList>
    </citation>
    <scope>NUCLEOTIDE SEQUENCE [LARGE SCALE GENOMIC DNA]</scope>
    <source>
        <strain evidence="2 3">188UL20-2</strain>
    </source>
</reference>
<evidence type="ECO:0000256" key="1">
    <source>
        <dbReference type="SAM" id="SignalP"/>
    </source>
</evidence>
<keyword evidence="3" id="KW-1185">Reference proteome</keyword>
<feature type="chain" id="PRO_5046463775" evidence="1">
    <location>
        <begin position="22"/>
        <end position="146"/>
    </location>
</feature>
<dbReference type="InterPro" id="IPR007332">
    <property type="entry name" value="DUF411"/>
</dbReference>